<dbReference type="PRINTS" id="PR00260">
    <property type="entry name" value="CHEMTRNSDUCR"/>
</dbReference>
<keyword evidence="4" id="KW-0472">Membrane</keyword>
<evidence type="ECO:0000256" key="2">
    <source>
        <dbReference type="ARBA" id="ARBA00029447"/>
    </source>
</evidence>
<feature type="domain" description="Methyl-accepting transducer" evidence="5">
    <location>
        <begin position="274"/>
        <end position="510"/>
    </location>
</feature>
<evidence type="ECO:0000313" key="8">
    <source>
        <dbReference type="Proteomes" id="UP000182811"/>
    </source>
</evidence>
<dbReference type="SMART" id="SM00283">
    <property type="entry name" value="MA"/>
    <property type="match status" value="1"/>
</dbReference>
<dbReference type="EMBL" id="MDDC01000004">
    <property type="protein sequence ID" value="OIQ60554.1"/>
    <property type="molecule type" value="Genomic_DNA"/>
</dbReference>
<evidence type="ECO:0000256" key="1">
    <source>
        <dbReference type="ARBA" id="ARBA00023224"/>
    </source>
</evidence>
<name>A0A1J5NP57_NEOTH</name>
<dbReference type="InterPro" id="IPR004089">
    <property type="entry name" value="MCPsignal_dom"/>
</dbReference>
<keyword evidence="1 3" id="KW-0807">Transducer</keyword>
<protein>
    <submittedName>
        <fullName evidence="7">Methyl-accepting chemotaxis protein McpB</fullName>
    </submittedName>
</protein>
<dbReference type="Gene3D" id="1.10.287.950">
    <property type="entry name" value="Methyl-accepting chemotaxis protein"/>
    <property type="match status" value="1"/>
</dbReference>
<dbReference type="GO" id="GO:0006935">
    <property type="term" value="P:chemotaxis"/>
    <property type="evidence" value="ECO:0007669"/>
    <property type="project" value="InterPro"/>
</dbReference>
<dbReference type="OrthoDB" id="5392220at2"/>
<evidence type="ECO:0000259" key="5">
    <source>
        <dbReference type="PROSITE" id="PS50111"/>
    </source>
</evidence>
<dbReference type="InterPro" id="IPR024478">
    <property type="entry name" value="HlyB_4HB_MCP"/>
</dbReference>
<comment type="similarity">
    <text evidence="2">Belongs to the methyl-accepting chemotaxis (MCP) protein family.</text>
</comment>
<evidence type="ECO:0000259" key="6">
    <source>
        <dbReference type="PROSITE" id="PS50885"/>
    </source>
</evidence>
<proteinExistence type="inferred from homology"/>
<organism evidence="7 8">
    <name type="scientific">Neomoorella thermoacetica</name>
    <name type="common">Clostridium thermoaceticum</name>
    <dbReference type="NCBI Taxonomy" id="1525"/>
    <lineage>
        <taxon>Bacteria</taxon>
        <taxon>Bacillati</taxon>
        <taxon>Bacillota</taxon>
        <taxon>Clostridia</taxon>
        <taxon>Neomoorellales</taxon>
        <taxon>Neomoorellaceae</taxon>
        <taxon>Neomoorella</taxon>
    </lineage>
</organism>
<dbReference type="InterPro" id="IPR003660">
    <property type="entry name" value="HAMP_dom"/>
</dbReference>
<reference evidence="7 8" key="1">
    <citation type="submission" date="2016-08" db="EMBL/GenBank/DDBJ databases">
        <title>Genome-based comparison of Moorella thermoacetic strains.</title>
        <authorList>
            <person name="Poehlein A."/>
            <person name="Bengelsdorf F.R."/>
            <person name="Esser C."/>
            <person name="Duerre P."/>
            <person name="Daniel R."/>
        </authorList>
    </citation>
    <scope>NUCLEOTIDE SEQUENCE [LARGE SCALE GENOMIC DNA]</scope>
    <source>
        <strain evidence="7 8">DSM 21394</strain>
    </source>
</reference>
<dbReference type="Pfam" id="PF00015">
    <property type="entry name" value="MCPsignal"/>
    <property type="match status" value="1"/>
</dbReference>
<evidence type="ECO:0000256" key="4">
    <source>
        <dbReference type="SAM" id="Phobius"/>
    </source>
</evidence>
<dbReference type="PROSITE" id="PS50885">
    <property type="entry name" value="HAMP"/>
    <property type="match status" value="1"/>
</dbReference>
<dbReference type="InterPro" id="IPR004090">
    <property type="entry name" value="Chemotax_Me-accpt_rcpt"/>
</dbReference>
<keyword evidence="4" id="KW-1133">Transmembrane helix</keyword>
<gene>
    <name evidence="7" type="primary">mcpB_1</name>
    <name evidence="7" type="ORF">MOTE_05180</name>
</gene>
<comment type="caution">
    <text evidence="7">The sequence shown here is derived from an EMBL/GenBank/DDBJ whole genome shotgun (WGS) entry which is preliminary data.</text>
</comment>
<dbReference type="Gene3D" id="6.10.340.10">
    <property type="match status" value="1"/>
</dbReference>
<dbReference type="PANTHER" id="PTHR32089">
    <property type="entry name" value="METHYL-ACCEPTING CHEMOTAXIS PROTEIN MCPB"/>
    <property type="match status" value="1"/>
</dbReference>
<dbReference type="PROSITE" id="PS50111">
    <property type="entry name" value="CHEMOTAXIS_TRANSDUC_2"/>
    <property type="match status" value="1"/>
</dbReference>
<accession>A0A1J5NP57</accession>
<dbReference type="AlphaFoldDB" id="A0A1J5NP57"/>
<dbReference type="GO" id="GO:0007165">
    <property type="term" value="P:signal transduction"/>
    <property type="evidence" value="ECO:0007669"/>
    <property type="project" value="UniProtKB-KW"/>
</dbReference>
<dbReference type="CDD" id="cd11386">
    <property type="entry name" value="MCP_signal"/>
    <property type="match status" value="1"/>
</dbReference>
<evidence type="ECO:0000313" key="7">
    <source>
        <dbReference type="EMBL" id="OIQ60554.1"/>
    </source>
</evidence>
<feature type="transmembrane region" description="Helical" evidence="4">
    <location>
        <begin position="182"/>
        <end position="204"/>
    </location>
</feature>
<dbReference type="Proteomes" id="UP000182811">
    <property type="component" value="Unassembled WGS sequence"/>
</dbReference>
<feature type="domain" description="HAMP" evidence="6">
    <location>
        <begin position="202"/>
        <end position="255"/>
    </location>
</feature>
<dbReference type="PANTHER" id="PTHR32089:SF112">
    <property type="entry name" value="LYSOZYME-LIKE PROTEIN-RELATED"/>
    <property type="match status" value="1"/>
</dbReference>
<dbReference type="SUPFAM" id="SSF58104">
    <property type="entry name" value="Methyl-accepting chemotaxis protein (MCP) signaling domain"/>
    <property type="match status" value="1"/>
</dbReference>
<dbReference type="Pfam" id="PF00672">
    <property type="entry name" value="HAMP"/>
    <property type="match status" value="1"/>
</dbReference>
<sequence length="560" mass="59201">MAFRSLRGKLLTAFMLLVCLTIAVGIIAYKDYLQAEKDMRNLAAVQVPLLVDLQNLDIMAAELRSSVKDMIIAPTDVTGVSRYQDTSQALRSLQDKIKAAAFSGQGGAEIKELEAAISNLLGDANRAVELVQSGRGQEAYSQVNQSRQEEDIIARATGGLITEIEQMDAKASQHTQAGGRSLLLICIFSVLSGLVLAFVLAAQISRPIVYLARQAALVAGGDLQREEIRVASRDEIGLLAAEFNQMTANLRKLVSEIAASAESVAMASEELHAGVEQSTAAINAIAQEGQELATSSDRQQQQVETVMAALEETSAGIQEIAATSQQVTMTAQAARQLAQDGARAMKAAVEEMANIVAATRKVEGAITNLQRQSQTIGQIVDLIAAIADQTNLLALNAAIEAARAGEQGRGFAVVAEEVRKLAEQSRTAAGEIGGLIQGVKADMERAALAMNKGARAVNEGNNIIAAGDVTFRKIREAVEEVARQVQEVSASTEEMARGSEEMVNSMAAINQASQQVSETAQKVAASTEEHSTATEEIAATAASLAGLGQELQASVARFKV</sequence>
<evidence type="ECO:0000256" key="3">
    <source>
        <dbReference type="PROSITE-ProRule" id="PRU00284"/>
    </source>
</evidence>
<dbReference type="Pfam" id="PF12729">
    <property type="entry name" value="4HB_MCP_1"/>
    <property type="match status" value="1"/>
</dbReference>
<dbReference type="SMART" id="SM00304">
    <property type="entry name" value="HAMP"/>
    <property type="match status" value="2"/>
</dbReference>
<dbReference type="GO" id="GO:0016020">
    <property type="term" value="C:membrane"/>
    <property type="evidence" value="ECO:0007669"/>
    <property type="project" value="InterPro"/>
</dbReference>
<dbReference type="CDD" id="cd06225">
    <property type="entry name" value="HAMP"/>
    <property type="match status" value="1"/>
</dbReference>
<dbReference type="GO" id="GO:0004888">
    <property type="term" value="F:transmembrane signaling receptor activity"/>
    <property type="evidence" value="ECO:0007669"/>
    <property type="project" value="InterPro"/>
</dbReference>
<keyword evidence="4" id="KW-0812">Transmembrane</keyword>